<dbReference type="AlphaFoldDB" id="A0A291B9C8"/>
<evidence type="ECO:0000313" key="1">
    <source>
        <dbReference type="EMBL" id="ATF09610.1"/>
    </source>
</evidence>
<gene>
    <name evidence="1" type="ORF">BTN50_1117</name>
</gene>
<dbReference type="EMBL" id="CP020660">
    <property type="protein sequence ID" value="ATF09610.1"/>
    <property type="molecule type" value="Genomic_DNA"/>
</dbReference>
<sequence>MVDINAHKIIAVELNASNMTGSEVLPHLLKQTRQKINEISGNEVCDTKQCYEIIRMQ</sequence>
<reference evidence="2" key="1">
    <citation type="submission" date="2017-04" db="EMBL/GenBank/DDBJ databases">
        <title>Genome evolution of the luminous symbionts of deep sea anglerfish.</title>
        <authorList>
            <person name="Hendry T.A."/>
        </authorList>
    </citation>
    <scope>NUCLEOTIDE SEQUENCE [LARGE SCALE GENOMIC DNA]</scope>
</reference>
<protein>
    <submittedName>
        <fullName evidence="1">Mobile element protein</fullName>
    </submittedName>
</protein>
<organism evidence="1 2">
    <name type="scientific">Candidatus Enterovibrio altilux</name>
    <dbReference type="NCBI Taxonomy" id="1927128"/>
    <lineage>
        <taxon>Bacteria</taxon>
        <taxon>Pseudomonadati</taxon>
        <taxon>Pseudomonadota</taxon>
        <taxon>Gammaproteobacteria</taxon>
        <taxon>Vibrionales</taxon>
        <taxon>Vibrionaceae</taxon>
        <taxon>Enterovibrio</taxon>
    </lineage>
</organism>
<name>A0A291B9C8_9GAMM</name>
<accession>A0A291B9C8</accession>
<dbReference type="RefSeq" id="WP_161492953.1">
    <property type="nucleotide sequence ID" value="NZ_CP020660.1"/>
</dbReference>
<evidence type="ECO:0000313" key="2">
    <source>
        <dbReference type="Proteomes" id="UP000218160"/>
    </source>
</evidence>
<keyword evidence="2" id="KW-1185">Reference proteome</keyword>
<proteinExistence type="predicted"/>
<dbReference type="Proteomes" id="UP000218160">
    <property type="component" value="Chromosome 1"/>
</dbReference>
<dbReference type="KEGG" id="elux:BTN50_1117"/>